<name>A0A2G9T665_TELCI</name>
<accession>A0A2G9T665</accession>
<evidence type="ECO:0000313" key="1">
    <source>
        <dbReference type="EMBL" id="PIO53388.1"/>
    </source>
</evidence>
<dbReference type="InterPro" id="IPR004245">
    <property type="entry name" value="DUF229"/>
</dbReference>
<dbReference type="Pfam" id="PF02995">
    <property type="entry name" value="DUF229"/>
    <property type="match status" value="1"/>
</dbReference>
<gene>
    <name evidence="1" type="ORF">TELCIR_25278</name>
</gene>
<proteinExistence type="predicted"/>
<keyword evidence="2" id="KW-1185">Reference proteome</keyword>
<reference evidence="1 2" key="1">
    <citation type="submission" date="2015-09" db="EMBL/GenBank/DDBJ databases">
        <title>Draft genome of the parasitic nematode Teladorsagia circumcincta isolate WARC Sus (inbred).</title>
        <authorList>
            <person name="Mitreva M."/>
        </authorList>
    </citation>
    <scope>NUCLEOTIDE SEQUENCE [LARGE SCALE GENOMIC DNA]</scope>
    <source>
        <strain evidence="1 2">S</strain>
    </source>
</reference>
<sequence>MEETKDRQCLTYLSEEIGDFSSLLGNMSLDAEHDLRPFYSYNKRISEGHCLPDGHVASYEYLENWKNALLRVKERCHFSMHYIRALTNVHHDYLSLMDTEVKESLELLKVNGLFEDTAFVLLSSRGNPPK</sequence>
<dbReference type="OrthoDB" id="413313at2759"/>
<evidence type="ECO:0000313" key="2">
    <source>
        <dbReference type="Proteomes" id="UP000230423"/>
    </source>
</evidence>
<dbReference type="AlphaFoldDB" id="A0A2G9T665"/>
<dbReference type="Proteomes" id="UP000230423">
    <property type="component" value="Unassembled WGS sequence"/>
</dbReference>
<dbReference type="EMBL" id="KZ413798">
    <property type="protein sequence ID" value="PIO53388.1"/>
    <property type="molecule type" value="Genomic_DNA"/>
</dbReference>
<organism evidence="1 2">
    <name type="scientific">Teladorsagia circumcincta</name>
    <name type="common">Brown stomach worm</name>
    <name type="synonym">Ostertagia circumcincta</name>
    <dbReference type="NCBI Taxonomy" id="45464"/>
    <lineage>
        <taxon>Eukaryota</taxon>
        <taxon>Metazoa</taxon>
        <taxon>Ecdysozoa</taxon>
        <taxon>Nematoda</taxon>
        <taxon>Chromadorea</taxon>
        <taxon>Rhabditida</taxon>
        <taxon>Rhabditina</taxon>
        <taxon>Rhabditomorpha</taxon>
        <taxon>Strongyloidea</taxon>
        <taxon>Trichostrongylidae</taxon>
        <taxon>Teladorsagia</taxon>
    </lineage>
</organism>
<protein>
    <submittedName>
        <fullName evidence="1">Uncharacterized protein</fullName>
    </submittedName>
</protein>